<gene>
    <name evidence="4" type="ORF">TWF102_000856</name>
</gene>
<feature type="compositionally biased region" description="Basic and acidic residues" evidence="2">
    <location>
        <begin position="270"/>
        <end position="289"/>
    </location>
</feature>
<keyword evidence="3" id="KW-0472">Membrane</keyword>
<dbReference type="AlphaFoldDB" id="A0A7C8NTF9"/>
<keyword evidence="3" id="KW-1133">Transmembrane helix</keyword>
<dbReference type="EMBL" id="WIQW01000011">
    <property type="protein sequence ID" value="KAF3107012.1"/>
    <property type="molecule type" value="Genomic_DNA"/>
</dbReference>
<reference evidence="4 5" key="1">
    <citation type="submission" date="2019-06" db="EMBL/GenBank/DDBJ databases">
        <authorList>
            <person name="Palmer J.M."/>
        </authorList>
    </citation>
    <scope>NUCLEOTIDE SEQUENCE [LARGE SCALE GENOMIC DNA]</scope>
    <source>
        <strain evidence="4 5">TWF102</strain>
    </source>
</reference>
<comment type="caution">
    <text evidence="4">The sequence shown here is derived from an EMBL/GenBank/DDBJ whole genome shotgun (WGS) entry which is preliminary data.</text>
</comment>
<evidence type="ECO:0000313" key="5">
    <source>
        <dbReference type="Proteomes" id="UP000475325"/>
    </source>
</evidence>
<evidence type="ECO:0000313" key="4">
    <source>
        <dbReference type="EMBL" id="KAF3107012.1"/>
    </source>
</evidence>
<feature type="compositionally biased region" description="Pro residues" evidence="2">
    <location>
        <begin position="228"/>
        <end position="245"/>
    </location>
</feature>
<feature type="coiled-coil region" evidence="1">
    <location>
        <begin position="378"/>
        <end position="405"/>
    </location>
</feature>
<feature type="region of interest" description="Disordered" evidence="2">
    <location>
        <begin position="412"/>
        <end position="440"/>
    </location>
</feature>
<feature type="region of interest" description="Disordered" evidence="2">
    <location>
        <begin position="210"/>
        <end position="303"/>
    </location>
</feature>
<sequence>MSVSTVMTCQMILIWFFTFVCFYLYMVALDHITTASLRYPTDVPPTWCLFPDPRSLFSSLAQFSVWLFAQFCSLFPARLHPQSFPQSFFRVFGYTKVERVAPFAAIFVYLVWVTWHADAAKYVWDHLVPQVVPPAPAPGPVPVPAPPPPMSLVDRYLDEELNPPEYSWESLTAPDPKHEDFLRSFEQDAMSSHELLERYLRGILERGRERRAAEEEKNAAAGEGIGHPLPPLPASPTPSPSPSPPSQTTTCGGWIRVSGPEPTMRRPAKRAVEGGGDRGRERKVPRLESAEDFPPSTSMPTVLPSRRNRYRRRLPDPKFVLLWEAAMKPLFDSDWWKGWPLFKVQGPMPVPPASVYSRALNRLCEATEAVFKMRWEEYEEALADLNEIERSLAEIKARIADLDSREWLWEDTSSKMTPEDEATLPARPTPSTPSRTRPHGLTTTITITITTTTAAPRSLNRAPNTYNGESSLGPYTLWAKAHMKLKEYLQQRDYDGDKQMEERLLL</sequence>
<keyword evidence="3" id="KW-0812">Transmembrane</keyword>
<name>A0A7C8NTF9_ORBOL</name>
<dbReference type="Proteomes" id="UP000475325">
    <property type="component" value="Unassembled WGS sequence"/>
</dbReference>
<evidence type="ECO:0000256" key="1">
    <source>
        <dbReference type="SAM" id="Coils"/>
    </source>
</evidence>
<keyword evidence="1" id="KW-0175">Coiled coil</keyword>
<evidence type="ECO:0000256" key="3">
    <source>
        <dbReference type="SAM" id="Phobius"/>
    </source>
</evidence>
<feature type="transmembrane region" description="Helical" evidence="3">
    <location>
        <begin position="12"/>
        <end position="29"/>
    </location>
</feature>
<accession>A0A7C8NTF9</accession>
<proteinExistence type="predicted"/>
<evidence type="ECO:0000256" key="2">
    <source>
        <dbReference type="SAM" id="MobiDB-lite"/>
    </source>
</evidence>
<organism evidence="4 5">
    <name type="scientific">Orbilia oligospora</name>
    <name type="common">Nematode-trapping fungus</name>
    <name type="synonym">Arthrobotrys oligospora</name>
    <dbReference type="NCBI Taxonomy" id="2813651"/>
    <lineage>
        <taxon>Eukaryota</taxon>
        <taxon>Fungi</taxon>
        <taxon>Dikarya</taxon>
        <taxon>Ascomycota</taxon>
        <taxon>Pezizomycotina</taxon>
        <taxon>Orbiliomycetes</taxon>
        <taxon>Orbiliales</taxon>
        <taxon>Orbiliaceae</taxon>
        <taxon>Orbilia</taxon>
    </lineage>
</organism>
<protein>
    <submittedName>
        <fullName evidence="4">Uncharacterized protein</fullName>
    </submittedName>
</protein>